<dbReference type="SMART" id="SM00554">
    <property type="entry name" value="FAS1"/>
    <property type="match status" value="2"/>
</dbReference>
<dbReference type="AlphaFoldDB" id="A0A8T0DRV6"/>
<dbReference type="Proteomes" id="UP000699462">
    <property type="component" value="Unassembled WGS sequence"/>
</dbReference>
<feature type="domain" description="FAS1" evidence="2">
    <location>
        <begin position="488"/>
        <end position="631"/>
    </location>
</feature>
<dbReference type="EMBL" id="JTDF01001114">
    <property type="protein sequence ID" value="KAF8570473.1"/>
    <property type="molecule type" value="Genomic_DNA"/>
</dbReference>
<protein>
    <recommendedName>
        <fullName evidence="2">FAS1 domain-containing protein</fullName>
    </recommendedName>
</protein>
<sequence length="647" mass="72766">MMLVQHEVWIHWITVVPWLVFISQGVAGQSNLYDTIRNNVNTTKFADMIDSAMMRDVFVTADCSGAVQCLTVFVPDNAAVDAMAQTLDWQNLVPAKRTMVIYGHILKDSKRLTASEWVQSGTSLNLIDNGFGSGRQNTLAYLNTRYAFQTKVANQPKYLINRAGFVTPDIQATNGMVHVINHVLYTPSINVPFVDYLVAQNDLKKTAEFWMTVGSDPKFTPFNDQRYGDKALYATYFLVTDDAWNKIPQDKLKMLQTNKTLLAQVLSCQYLPNQIVYKHWTSIQPEILLYSGFPTNPGTPDTVQLQPAMLTRSPTGQVSITSGGFIAHLVDNGEDIKQAVVYKINAALGFVYETRDEVVRRLSPGFLQLCQSISTCNSMLIGESQLTFFLPNDFAMAKLNTLNDSQKAIYLKYLVIPGRIERRQMTPLRGIEIDGLPYALRFRVDGQTIYVEGRLPKRGYVGAQLIGANNLATNGIIHLLDGIPGLPVQTVEQYLSGIADYSKYAGYQFVQTQTMGGPYIYFAPTNQALQTMESETAVGVKLLEDATRRNYIFRRHSFPLTTLFEDLRPNSYMAPTANFAFTAERLSVQIKVPNAQRVMTVTFEDQTTEVSSEQGAYEFTNGWLYRLDKVLYNRLDLTRNMCTNPAC</sequence>
<dbReference type="InterPro" id="IPR036378">
    <property type="entry name" value="FAS1_dom_sf"/>
</dbReference>
<organism evidence="3 4">
    <name type="scientific">Paragonimus westermani</name>
    <dbReference type="NCBI Taxonomy" id="34504"/>
    <lineage>
        <taxon>Eukaryota</taxon>
        <taxon>Metazoa</taxon>
        <taxon>Spiralia</taxon>
        <taxon>Lophotrochozoa</taxon>
        <taxon>Platyhelminthes</taxon>
        <taxon>Trematoda</taxon>
        <taxon>Digenea</taxon>
        <taxon>Plagiorchiida</taxon>
        <taxon>Troglotremata</taxon>
        <taxon>Troglotrematidae</taxon>
        <taxon>Paragonimus</taxon>
    </lineage>
</organism>
<dbReference type="PROSITE" id="PS50213">
    <property type="entry name" value="FAS1"/>
    <property type="match status" value="2"/>
</dbReference>
<feature type="signal peptide" evidence="1">
    <location>
        <begin position="1"/>
        <end position="28"/>
    </location>
</feature>
<reference evidence="3 4" key="1">
    <citation type="submission" date="2019-07" db="EMBL/GenBank/DDBJ databases">
        <title>Annotation for the trematode Paragonimus westermani.</title>
        <authorList>
            <person name="Choi Y.-J."/>
        </authorList>
    </citation>
    <scope>NUCLEOTIDE SEQUENCE [LARGE SCALE GENOMIC DNA]</scope>
    <source>
        <strain evidence="3">180907_Pwestermani</strain>
    </source>
</reference>
<dbReference type="Gene3D" id="2.30.180.10">
    <property type="entry name" value="FAS1 domain"/>
    <property type="match status" value="4"/>
</dbReference>
<dbReference type="InterPro" id="IPR000782">
    <property type="entry name" value="FAS1_domain"/>
</dbReference>
<evidence type="ECO:0000256" key="1">
    <source>
        <dbReference type="SAM" id="SignalP"/>
    </source>
</evidence>
<keyword evidence="4" id="KW-1185">Reference proteome</keyword>
<name>A0A8T0DRV6_9TREM</name>
<evidence type="ECO:0000313" key="4">
    <source>
        <dbReference type="Proteomes" id="UP000699462"/>
    </source>
</evidence>
<comment type="caution">
    <text evidence="3">The sequence shown here is derived from an EMBL/GenBank/DDBJ whole genome shotgun (WGS) entry which is preliminary data.</text>
</comment>
<dbReference type="InterPro" id="IPR050904">
    <property type="entry name" value="Adhesion/Biosynth-related"/>
</dbReference>
<dbReference type="OrthoDB" id="286301at2759"/>
<evidence type="ECO:0000259" key="2">
    <source>
        <dbReference type="PROSITE" id="PS50213"/>
    </source>
</evidence>
<dbReference type="PANTHER" id="PTHR10900">
    <property type="entry name" value="PERIOSTIN-RELATED"/>
    <property type="match status" value="1"/>
</dbReference>
<evidence type="ECO:0000313" key="3">
    <source>
        <dbReference type="EMBL" id="KAF8570473.1"/>
    </source>
</evidence>
<dbReference type="SUPFAM" id="SSF82153">
    <property type="entry name" value="FAS1 domain"/>
    <property type="match status" value="4"/>
</dbReference>
<gene>
    <name evidence="3" type="ORF">P879_00803</name>
</gene>
<dbReference type="PANTHER" id="PTHR10900:SF77">
    <property type="entry name" value="FI19380P1"/>
    <property type="match status" value="1"/>
</dbReference>
<dbReference type="Pfam" id="PF02469">
    <property type="entry name" value="Fasciclin"/>
    <property type="match status" value="3"/>
</dbReference>
<feature type="domain" description="FAS1" evidence="2">
    <location>
        <begin position="29"/>
        <end position="184"/>
    </location>
</feature>
<proteinExistence type="predicted"/>
<accession>A0A8T0DRV6</accession>
<feature type="chain" id="PRO_5035747636" description="FAS1 domain-containing protein" evidence="1">
    <location>
        <begin position="29"/>
        <end position="647"/>
    </location>
</feature>
<keyword evidence="1" id="KW-0732">Signal</keyword>